<reference evidence="2 3" key="1">
    <citation type="journal article" date="2013" name="Curr. Biol.">
        <title>The Genome of the Foraminiferan Reticulomyxa filosa.</title>
        <authorList>
            <person name="Glockner G."/>
            <person name="Hulsmann N."/>
            <person name="Schleicher M."/>
            <person name="Noegel A.A."/>
            <person name="Eichinger L."/>
            <person name="Gallinger C."/>
            <person name="Pawlowski J."/>
            <person name="Sierra R."/>
            <person name="Euteneuer U."/>
            <person name="Pillet L."/>
            <person name="Moustafa A."/>
            <person name="Platzer M."/>
            <person name="Groth M."/>
            <person name="Szafranski K."/>
            <person name="Schliwa M."/>
        </authorList>
    </citation>
    <scope>NUCLEOTIDE SEQUENCE [LARGE SCALE GENOMIC DNA]</scope>
</reference>
<proteinExistence type="predicted"/>
<accession>X6LWW9</accession>
<evidence type="ECO:0000313" key="3">
    <source>
        <dbReference type="Proteomes" id="UP000023152"/>
    </source>
</evidence>
<organism evidence="2 3">
    <name type="scientific">Reticulomyxa filosa</name>
    <dbReference type="NCBI Taxonomy" id="46433"/>
    <lineage>
        <taxon>Eukaryota</taxon>
        <taxon>Sar</taxon>
        <taxon>Rhizaria</taxon>
        <taxon>Retaria</taxon>
        <taxon>Foraminifera</taxon>
        <taxon>Monothalamids</taxon>
        <taxon>Reticulomyxidae</taxon>
        <taxon>Reticulomyxa</taxon>
    </lineage>
</organism>
<feature type="transmembrane region" description="Helical" evidence="1">
    <location>
        <begin position="121"/>
        <end position="145"/>
    </location>
</feature>
<feature type="non-terminal residue" evidence="2">
    <location>
        <position position="264"/>
    </location>
</feature>
<keyword evidence="1" id="KW-1133">Transmembrane helix</keyword>
<evidence type="ECO:0000256" key="1">
    <source>
        <dbReference type="SAM" id="Phobius"/>
    </source>
</evidence>
<dbReference type="EMBL" id="ASPP01027171">
    <property type="protein sequence ID" value="ETO06403.1"/>
    <property type="molecule type" value="Genomic_DNA"/>
</dbReference>
<gene>
    <name evidence="2" type="ORF">RFI_30996</name>
</gene>
<dbReference type="Proteomes" id="UP000023152">
    <property type="component" value="Unassembled WGS sequence"/>
</dbReference>
<evidence type="ECO:0000313" key="2">
    <source>
        <dbReference type="EMBL" id="ETO06403.1"/>
    </source>
</evidence>
<comment type="caution">
    <text evidence="2">The sequence shown here is derived from an EMBL/GenBank/DDBJ whole genome shotgun (WGS) entry which is preliminary data.</text>
</comment>
<keyword evidence="1" id="KW-0472">Membrane</keyword>
<sequence>MLLLHCHWCRRESPATAAIAAQHCSRIVDGKLIYQITQPHHNLCACHFSNEANLFIIEQRSILVTGASSIDHVFSYNVIGKFETCMINAHIYNIDLQRTQDLPVEQLEVLIKFFAQKISDFLFFLTQLSVFYFIELFEFLLIYLLKKTPKKILISQLNLFILLHFSVFKTANHLELKNDGNKPRAKNNCIHIPMIESVFYHFDNVIIQFVLLLSLCKNDINLSDIIETLSKADKKPLDELMAVAVILGNSFLRYLSQESKEQEF</sequence>
<keyword evidence="1" id="KW-0812">Transmembrane</keyword>
<protein>
    <submittedName>
        <fullName evidence="2">Uncharacterized protein</fullName>
    </submittedName>
</protein>
<dbReference type="AlphaFoldDB" id="X6LWW9"/>
<name>X6LWW9_RETFI</name>
<keyword evidence="3" id="KW-1185">Reference proteome</keyword>